<evidence type="ECO:0000313" key="3">
    <source>
        <dbReference type="EMBL" id="CAD7199051.1"/>
    </source>
</evidence>
<protein>
    <submittedName>
        <fullName evidence="3">Uncharacterized protein</fullName>
    </submittedName>
</protein>
<name>A0A7R8VIB0_TIMDO</name>
<organism evidence="3">
    <name type="scientific">Timema douglasi</name>
    <name type="common">Walking stick</name>
    <dbReference type="NCBI Taxonomy" id="61478"/>
    <lineage>
        <taxon>Eukaryota</taxon>
        <taxon>Metazoa</taxon>
        <taxon>Ecdysozoa</taxon>
        <taxon>Arthropoda</taxon>
        <taxon>Hexapoda</taxon>
        <taxon>Insecta</taxon>
        <taxon>Pterygota</taxon>
        <taxon>Neoptera</taxon>
        <taxon>Polyneoptera</taxon>
        <taxon>Phasmatodea</taxon>
        <taxon>Timematodea</taxon>
        <taxon>Timematoidea</taxon>
        <taxon>Timematidae</taxon>
        <taxon>Timema</taxon>
    </lineage>
</organism>
<feature type="compositionally biased region" description="Basic and acidic residues" evidence="1">
    <location>
        <begin position="153"/>
        <end position="170"/>
    </location>
</feature>
<feature type="transmembrane region" description="Helical" evidence="2">
    <location>
        <begin position="30"/>
        <end position="54"/>
    </location>
</feature>
<accession>A0A7R8VIB0</accession>
<dbReference type="AlphaFoldDB" id="A0A7R8VIB0"/>
<feature type="region of interest" description="Disordered" evidence="1">
    <location>
        <begin position="151"/>
        <end position="179"/>
    </location>
</feature>
<feature type="region of interest" description="Disordered" evidence="1">
    <location>
        <begin position="62"/>
        <end position="82"/>
    </location>
</feature>
<gene>
    <name evidence="3" type="ORF">TDIB3V08_LOCUS5324</name>
</gene>
<keyword evidence="2" id="KW-0812">Transmembrane</keyword>
<keyword evidence="2" id="KW-1133">Transmembrane helix</keyword>
<evidence type="ECO:0000256" key="2">
    <source>
        <dbReference type="SAM" id="Phobius"/>
    </source>
</evidence>
<keyword evidence="2" id="KW-0472">Membrane</keyword>
<evidence type="ECO:0000256" key="1">
    <source>
        <dbReference type="SAM" id="MobiDB-lite"/>
    </source>
</evidence>
<dbReference type="EMBL" id="OA566533">
    <property type="protein sequence ID" value="CAD7199051.1"/>
    <property type="molecule type" value="Genomic_DNA"/>
</dbReference>
<proteinExistence type="predicted"/>
<reference evidence="3" key="1">
    <citation type="submission" date="2020-11" db="EMBL/GenBank/DDBJ databases">
        <authorList>
            <person name="Tran Van P."/>
        </authorList>
    </citation>
    <scope>NUCLEOTIDE SEQUENCE</scope>
</reference>
<sequence>MILDVCFFAAMFLSLKYELCRRPLRTGSFFSIHFFIAVTFFYIAPIITTDVKFVNDSTELSRARDQGEQSGAGLNSRPARADVRGNTVTDLPSIVNTAGSQFNHVGATRNHIGQDRPLILTLQKLQKNLVMVWLRLSLASTHLPDQALQQLSQDKEKIHSKDHSSREKPPPVHPTEIRTSISPSSAVELNTTSALANYATEAGFGDCIHVPAMRRWNDCKIMKSENQYVKREKTLNDKICCQESLTFLGQYLVEIRKLIIINKCTSKLDMAMHSIGGDHTHGAQYFI</sequence>